<feature type="compositionally biased region" description="Basic and acidic residues" evidence="1">
    <location>
        <begin position="44"/>
        <end position="54"/>
    </location>
</feature>
<dbReference type="AlphaFoldDB" id="A0AAD6WX30"/>
<accession>A0AAD6WX30</accession>
<protein>
    <submittedName>
        <fullName evidence="2">Uncharacterized protein</fullName>
    </submittedName>
</protein>
<feature type="region of interest" description="Disordered" evidence="1">
    <location>
        <begin position="112"/>
        <end position="231"/>
    </location>
</feature>
<gene>
    <name evidence="2" type="ORF">C8F04DRAFT_1131691</name>
</gene>
<proteinExistence type="predicted"/>
<evidence type="ECO:0000256" key="1">
    <source>
        <dbReference type="SAM" id="MobiDB-lite"/>
    </source>
</evidence>
<feature type="compositionally biased region" description="Basic residues" evidence="1">
    <location>
        <begin position="118"/>
        <end position="135"/>
    </location>
</feature>
<evidence type="ECO:0000313" key="3">
    <source>
        <dbReference type="Proteomes" id="UP001218188"/>
    </source>
</evidence>
<dbReference type="EMBL" id="JARJCM010000171">
    <property type="protein sequence ID" value="KAJ7024354.1"/>
    <property type="molecule type" value="Genomic_DNA"/>
</dbReference>
<evidence type="ECO:0000313" key="2">
    <source>
        <dbReference type="EMBL" id="KAJ7024354.1"/>
    </source>
</evidence>
<dbReference type="Proteomes" id="UP001218188">
    <property type="component" value="Unassembled WGS sequence"/>
</dbReference>
<feature type="compositionally biased region" description="Low complexity" evidence="1">
    <location>
        <begin position="8"/>
        <end position="23"/>
    </location>
</feature>
<organism evidence="2 3">
    <name type="scientific">Mycena alexandri</name>
    <dbReference type="NCBI Taxonomy" id="1745969"/>
    <lineage>
        <taxon>Eukaryota</taxon>
        <taxon>Fungi</taxon>
        <taxon>Dikarya</taxon>
        <taxon>Basidiomycota</taxon>
        <taxon>Agaricomycotina</taxon>
        <taxon>Agaricomycetes</taxon>
        <taxon>Agaricomycetidae</taxon>
        <taxon>Agaricales</taxon>
        <taxon>Marasmiineae</taxon>
        <taxon>Mycenaceae</taxon>
        <taxon>Mycena</taxon>
    </lineage>
</organism>
<keyword evidence="3" id="KW-1185">Reference proteome</keyword>
<name>A0AAD6WX30_9AGAR</name>
<reference evidence="2" key="1">
    <citation type="submission" date="2023-03" db="EMBL/GenBank/DDBJ databases">
        <title>Massive genome expansion in bonnet fungi (Mycena s.s.) driven by repeated elements and novel gene families across ecological guilds.</title>
        <authorList>
            <consortium name="Lawrence Berkeley National Laboratory"/>
            <person name="Harder C.B."/>
            <person name="Miyauchi S."/>
            <person name="Viragh M."/>
            <person name="Kuo A."/>
            <person name="Thoen E."/>
            <person name="Andreopoulos B."/>
            <person name="Lu D."/>
            <person name="Skrede I."/>
            <person name="Drula E."/>
            <person name="Henrissat B."/>
            <person name="Morin E."/>
            <person name="Kohler A."/>
            <person name="Barry K."/>
            <person name="LaButti K."/>
            <person name="Morin E."/>
            <person name="Salamov A."/>
            <person name="Lipzen A."/>
            <person name="Mereny Z."/>
            <person name="Hegedus B."/>
            <person name="Baldrian P."/>
            <person name="Stursova M."/>
            <person name="Weitz H."/>
            <person name="Taylor A."/>
            <person name="Grigoriev I.V."/>
            <person name="Nagy L.G."/>
            <person name="Martin F."/>
            <person name="Kauserud H."/>
        </authorList>
    </citation>
    <scope>NUCLEOTIDE SEQUENCE</scope>
    <source>
        <strain evidence="2">CBHHK200</strain>
    </source>
</reference>
<feature type="region of interest" description="Disordered" evidence="1">
    <location>
        <begin position="417"/>
        <end position="448"/>
    </location>
</feature>
<comment type="caution">
    <text evidence="2">The sequence shown here is derived from an EMBL/GenBank/DDBJ whole genome shotgun (WGS) entry which is preliminary data.</text>
</comment>
<feature type="region of interest" description="Disordered" evidence="1">
    <location>
        <begin position="1"/>
        <end position="54"/>
    </location>
</feature>
<sequence length="537" mass="59604">MFPRITRSAPSHPLSFLPSLSSPQKRRRQPSDSYEPPPTVTSESKNKVPRRIDPDRLAIRLGPELTKEMDAFIVPGAKMPTFPIRQQLVKKYNVDRRHIYDYFHSRGLRVSKEDKHQNLSHRMSKKPAASRRPKASRVISSDHMDPVEPPTAFDSPVFEPAPASSIVEADPAPAIAAKSTKYPAKRRTTGSSRQPPAPKTSVSPFRPSLQSMDISSDSSGSEDGDSPMFDFTDTLTASSSFALTASSSFEDDLQMLSLGYPLSDAKLRETFGPDFTPFPPTLPEDPLLGLGELQLDEPETSSKPPSDALLLLDNLSRLSEKDRIEFYNLIDAGIGPARGIEECAGTYKAHMDRLYSNRFYLDPQPLPLQPHRDPCSSATTHTAPHLPTVIEKENRPPMSASRPVVDSQSSNKQYYRHAAAASSPLRRRNSHYPARSPRRTQPALLPLPTSTTHFAKPLLLPSISTPNTRSVAPLPRDPRPHPTALIWTSPIRYSPLAPHQPPTLQWPAHNPFPISAFYTPTGDRIIYHSRSLPSGEI</sequence>
<feature type="compositionally biased region" description="Low complexity" evidence="1">
    <location>
        <begin position="208"/>
        <end position="219"/>
    </location>
</feature>